<organism evidence="1 2">
    <name type="scientific">Hymenobacter frigidus</name>
    <dbReference type="NCBI Taxonomy" id="1524095"/>
    <lineage>
        <taxon>Bacteria</taxon>
        <taxon>Pseudomonadati</taxon>
        <taxon>Bacteroidota</taxon>
        <taxon>Cytophagia</taxon>
        <taxon>Cytophagales</taxon>
        <taxon>Hymenobacteraceae</taxon>
        <taxon>Hymenobacter</taxon>
    </lineage>
</organism>
<evidence type="ECO:0000313" key="1">
    <source>
        <dbReference type="EMBL" id="GGH85351.1"/>
    </source>
</evidence>
<accession>A0ABQ2A6I6</accession>
<dbReference type="Proteomes" id="UP000637774">
    <property type="component" value="Unassembled WGS sequence"/>
</dbReference>
<proteinExistence type="predicted"/>
<evidence type="ECO:0008006" key="3">
    <source>
        <dbReference type="Google" id="ProtNLM"/>
    </source>
</evidence>
<reference evidence="2" key="1">
    <citation type="journal article" date="2019" name="Int. J. Syst. Evol. Microbiol.">
        <title>The Global Catalogue of Microorganisms (GCM) 10K type strain sequencing project: providing services to taxonomists for standard genome sequencing and annotation.</title>
        <authorList>
            <consortium name="The Broad Institute Genomics Platform"/>
            <consortium name="The Broad Institute Genome Sequencing Center for Infectious Disease"/>
            <person name="Wu L."/>
            <person name="Ma J."/>
        </authorList>
    </citation>
    <scope>NUCLEOTIDE SEQUENCE [LARGE SCALE GENOMIC DNA]</scope>
    <source>
        <strain evidence="2">CGMCC 1.14966</strain>
    </source>
</reference>
<name>A0ABQ2A6I6_9BACT</name>
<comment type="caution">
    <text evidence="1">The sequence shown here is derived from an EMBL/GenBank/DDBJ whole genome shotgun (WGS) entry which is preliminary data.</text>
</comment>
<evidence type="ECO:0000313" key="2">
    <source>
        <dbReference type="Proteomes" id="UP000637774"/>
    </source>
</evidence>
<keyword evidence="2" id="KW-1185">Reference proteome</keyword>
<gene>
    <name evidence="1" type="ORF">GCM10011495_19380</name>
</gene>
<dbReference type="EMBL" id="BMGY01000015">
    <property type="protein sequence ID" value="GGH85351.1"/>
    <property type="molecule type" value="Genomic_DNA"/>
</dbReference>
<protein>
    <recommendedName>
        <fullName evidence="3">STAS/SEC14 domain-containing protein</fullName>
    </recommendedName>
</protein>
<sequence length="155" mass="17263">MSSHVFCHDSATGYCAADFDTDNGWLLVTWKGFVTAQDGEQGAQESLRMLRLTHIPFLLNDNSQVTGPWFDSVEWLERVWAPQAERLGLRCVAHVMQPDANAELAAGSAHNPFADRFDLQIFSTVAEAQRWLHDCQQPAAGHLKKLPPNCAGETR</sequence>
<dbReference type="RefSeq" id="WP_188561868.1">
    <property type="nucleotide sequence ID" value="NZ_BMGY01000015.1"/>
</dbReference>